<protein>
    <submittedName>
        <fullName evidence="1">Uncharacterized protein</fullName>
    </submittedName>
</protein>
<reference evidence="1" key="1">
    <citation type="submission" date="2022-06" db="EMBL/GenBank/DDBJ databases">
        <title>Fusarium solani species complex genomes reveal bases of compartmentalisation and animal pathogenesis.</title>
        <authorList>
            <person name="Tsai I.J."/>
        </authorList>
    </citation>
    <scope>NUCLEOTIDE SEQUENCE</scope>
    <source>
        <strain evidence="1">Fu6.1</strain>
    </source>
</reference>
<proteinExistence type="predicted"/>
<dbReference type="EMBL" id="CM046515">
    <property type="protein sequence ID" value="KAI8649202.1"/>
    <property type="molecule type" value="Genomic_DNA"/>
</dbReference>
<sequence>MLVNFFSRVIWCFVFSFVLPALSRSPNEDKCQTSRYEHKHRLFVLTDISNEPDDQMSLVRLLTYANELDIQGIAATTSTWLPNKIDHETIIEVLDAYRKVVDNLNANVPSSAAYPSADDLVGRVFKGHAVYGRASLNRTLSQAASELVKAADGSSVNNPLWVAVWGGAAVLAEALQHVSQTRVDNAVASFVEKLRVYSISDQDDTGVWIRQRYPQLFFVVSLHGWNEYTDAAWNGISGEEYRHFDQGGPDSSIVSNEWLQQHIRIGPLGSHYLNWSFIMEGDTPSFLPLIQNGLGHIEHPDWGSWGGRFTLLDQSNQSRVYADATDYVQGLNGQGFISKWATIWRWRQDYQYDFAARMQWTVESSFSKNNHAPVAIVNGSCGPAPLELRYKPGDKVILDASQSWDPDDDQLSFGWFHYREAGGRGLEGFTNGKEAFPRSKLTLVSQSVNITNAQPDGSVVLLQTSDSVNNVSTMHIILTVRDSHTLPVASYRRVILRPHEA</sequence>
<gene>
    <name evidence="1" type="ORF">NCS57_01456500</name>
</gene>
<evidence type="ECO:0000313" key="1">
    <source>
        <dbReference type="EMBL" id="KAI8649202.1"/>
    </source>
</evidence>
<evidence type="ECO:0000313" key="2">
    <source>
        <dbReference type="Proteomes" id="UP001065298"/>
    </source>
</evidence>
<comment type="caution">
    <text evidence="1">The sequence shown here is derived from an EMBL/GenBank/DDBJ whole genome shotgun (WGS) entry which is preliminary data.</text>
</comment>
<name>A0ACC0QB78_9HYPO</name>
<organism evidence="1 2">
    <name type="scientific">Fusarium keratoplasticum</name>
    <dbReference type="NCBI Taxonomy" id="1328300"/>
    <lineage>
        <taxon>Eukaryota</taxon>
        <taxon>Fungi</taxon>
        <taxon>Dikarya</taxon>
        <taxon>Ascomycota</taxon>
        <taxon>Pezizomycotina</taxon>
        <taxon>Sordariomycetes</taxon>
        <taxon>Hypocreomycetidae</taxon>
        <taxon>Hypocreales</taxon>
        <taxon>Nectriaceae</taxon>
        <taxon>Fusarium</taxon>
        <taxon>Fusarium solani species complex</taxon>
    </lineage>
</organism>
<accession>A0ACC0QB78</accession>
<keyword evidence="2" id="KW-1185">Reference proteome</keyword>
<dbReference type="Proteomes" id="UP001065298">
    <property type="component" value="Chromosome 13"/>
</dbReference>